<gene>
    <name evidence="3" type="ORF">SAMN05216565_102306</name>
</gene>
<dbReference type="GO" id="GO:0016787">
    <property type="term" value="F:hydrolase activity"/>
    <property type="evidence" value="ECO:0007669"/>
    <property type="project" value="UniProtKB-KW"/>
</dbReference>
<dbReference type="GO" id="GO:0016020">
    <property type="term" value="C:membrane"/>
    <property type="evidence" value="ECO:0007669"/>
    <property type="project" value="TreeGrafter"/>
</dbReference>
<sequence>MPVAYLSDQSEIYYEIHGSGKPILFIHPPGMGLVTFKQQLPLSESYQVITYDMRGNGNSKASREEISISLLAKDINELLNHLKLEKVCICGYSNGGSVALEFVLTFPERVDGVILLGGFPEVNTFLLRTEFLLGIYTVKMRGLSVLARVLGKAHGKSKEYQKEIENDVLKANPTILHRMYVEGLSYKCTDRLSEIKSPVLLVDGAVDFYLHKYQKHLEQNIKDSTLVFISKAKHQIPTKHAKELNQIIAGFLEKISYTT</sequence>
<dbReference type="PANTHER" id="PTHR43798">
    <property type="entry name" value="MONOACYLGLYCEROL LIPASE"/>
    <property type="match status" value="1"/>
</dbReference>
<name>A0A1H0RPW7_9BACI</name>
<evidence type="ECO:0000256" key="1">
    <source>
        <dbReference type="ARBA" id="ARBA00022801"/>
    </source>
</evidence>
<feature type="domain" description="Serine aminopeptidase S33" evidence="2">
    <location>
        <begin position="45"/>
        <end position="236"/>
    </location>
</feature>
<dbReference type="OrthoDB" id="9805423at2"/>
<dbReference type="InterPro" id="IPR050266">
    <property type="entry name" value="AB_hydrolase_sf"/>
</dbReference>
<dbReference type="EMBL" id="FNJU01000002">
    <property type="protein sequence ID" value="SDP31006.1"/>
    <property type="molecule type" value="Genomic_DNA"/>
</dbReference>
<dbReference type="PANTHER" id="PTHR43798:SF31">
    <property type="entry name" value="AB HYDROLASE SUPERFAMILY PROTEIN YCLE"/>
    <property type="match status" value="1"/>
</dbReference>
<evidence type="ECO:0000313" key="4">
    <source>
        <dbReference type="Proteomes" id="UP000199159"/>
    </source>
</evidence>
<keyword evidence="4" id="KW-1185">Reference proteome</keyword>
<dbReference type="SUPFAM" id="SSF53474">
    <property type="entry name" value="alpha/beta-Hydrolases"/>
    <property type="match status" value="1"/>
</dbReference>
<dbReference type="AlphaFoldDB" id="A0A1H0RPW7"/>
<dbReference type="Proteomes" id="UP000199159">
    <property type="component" value="Unassembled WGS sequence"/>
</dbReference>
<organism evidence="3 4">
    <name type="scientific">Litchfieldia salsa</name>
    <dbReference type="NCBI Taxonomy" id="930152"/>
    <lineage>
        <taxon>Bacteria</taxon>
        <taxon>Bacillati</taxon>
        <taxon>Bacillota</taxon>
        <taxon>Bacilli</taxon>
        <taxon>Bacillales</taxon>
        <taxon>Bacillaceae</taxon>
        <taxon>Litchfieldia</taxon>
    </lineage>
</organism>
<dbReference type="RefSeq" id="WP_090850702.1">
    <property type="nucleotide sequence ID" value="NZ_FNJU01000002.1"/>
</dbReference>
<dbReference type="STRING" id="930152.SAMN05216565_102306"/>
<dbReference type="Gene3D" id="3.40.50.1820">
    <property type="entry name" value="alpha/beta hydrolase"/>
    <property type="match status" value="1"/>
</dbReference>
<evidence type="ECO:0000313" key="3">
    <source>
        <dbReference type="EMBL" id="SDP31006.1"/>
    </source>
</evidence>
<accession>A0A1H0RPW7</accession>
<dbReference type="InterPro" id="IPR022742">
    <property type="entry name" value="Hydrolase_4"/>
</dbReference>
<dbReference type="InterPro" id="IPR000073">
    <property type="entry name" value="AB_hydrolase_1"/>
</dbReference>
<dbReference type="Pfam" id="PF12146">
    <property type="entry name" value="Hydrolase_4"/>
    <property type="match status" value="1"/>
</dbReference>
<reference evidence="4" key="1">
    <citation type="submission" date="2016-10" db="EMBL/GenBank/DDBJ databases">
        <authorList>
            <person name="Varghese N."/>
            <person name="Submissions S."/>
        </authorList>
    </citation>
    <scope>NUCLEOTIDE SEQUENCE [LARGE SCALE GENOMIC DNA]</scope>
    <source>
        <strain evidence="4">IBRC-M10078</strain>
    </source>
</reference>
<protein>
    <submittedName>
        <fullName evidence="3">Pimeloyl-ACP methyl ester carboxylesterase</fullName>
    </submittedName>
</protein>
<keyword evidence="1" id="KW-0378">Hydrolase</keyword>
<evidence type="ECO:0000259" key="2">
    <source>
        <dbReference type="Pfam" id="PF12146"/>
    </source>
</evidence>
<dbReference type="InterPro" id="IPR029058">
    <property type="entry name" value="AB_hydrolase_fold"/>
</dbReference>
<proteinExistence type="predicted"/>
<dbReference type="PRINTS" id="PR00111">
    <property type="entry name" value="ABHYDROLASE"/>
</dbReference>